<dbReference type="Pfam" id="PF00753">
    <property type="entry name" value="Lactamase_B"/>
    <property type="match status" value="1"/>
</dbReference>
<feature type="signal peptide" evidence="1">
    <location>
        <begin position="1"/>
        <end position="24"/>
    </location>
</feature>
<keyword evidence="1" id="KW-0732">Signal</keyword>
<dbReference type="AlphaFoldDB" id="A0A117UUX8"/>
<keyword evidence="4" id="KW-1185">Reference proteome</keyword>
<gene>
    <name evidence="3" type="ORF">AQZ52_11645</name>
</gene>
<dbReference type="InterPro" id="IPR036866">
    <property type="entry name" value="RibonucZ/Hydroxyglut_hydro"/>
</dbReference>
<dbReference type="SUPFAM" id="SSF56281">
    <property type="entry name" value="Metallo-hydrolase/oxidoreductase"/>
    <property type="match status" value="1"/>
</dbReference>
<dbReference type="InterPro" id="IPR001279">
    <property type="entry name" value="Metallo-B-lactamas"/>
</dbReference>
<evidence type="ECO:0000313" key="4">
    <source>
        <dbReference type="Proteomes" id="UP000058012"/>
    </source>
</evidence>
<comment type="caution">
    <text evidence="3">The sequence shown here is derived from an EMBL/GenBank/DDBJ whole genome shotgun (WGS) entry which is preliminary data.</text>
</comment>
<dbReference type="OrthoDB" id="9773738at2"/>
<evidence type="ECO:0000313" key="3">
    <source>
        <dbReference type="EMBL" id="KUR71303.1"/>
    </source>
</evidence>
<reference evidence="3 4" key="1">
    <citation type="submission" date="2015-10" db="EMBL/GenBank/DDBJ databases">
        <title>Draft genome sequence of Novosphingobium fuchskuhlense DSM 25065 isolated from a surface water sample of the southwest basin of Lake Grosse Fuchskuhle.</title>
        <authorList>
            <person name="Ruckert C."/>
            <person name="Winkler A."/>
            <person name="Glaeser J."/>
            <person name="Grossart H.-P."/>
            <person name="Kalinowski J."/>
            <person name="Glaeser S."/>
        </authorList>
    </citation>
    <scope>NUCLEOTIDE SEQUENCE [LARGE SCALE GENOMIC DNA]</scope>
    <source>
        <strain evidence="3 4">FNE08-7</strain>
    </source>
</reference>
<dbReference type="NCBIfam" id="NF012229">
    <property type="entry name" value="bla_class_B_core"/>
    <property type="match status" value="1"/>
</dbReference>
<dbReference type="PANTHER" id="PTHR42951:SF17">
    <property type="entry name" value="METALLO-BETA-LACTAMASE DOMAIN-CONTAINING PROTEIN"/>
    <property type="match status" value="1"/>
</dbReference>
<dbReference type="STRING" id="1117702.AQZ52_11645"/>
<proteinExistence type="predicted"/>
<protein>
    <recommendedName>
        <fullName evidence="2">Metallo-beta-lactamase domain-containing protein</fullName>
    </recommendedName>
</protein>
<feature type="domain" description="Metallo-beta-lactamase" evidence="2">
    <location>
        <begin position="69"/>
        <end position="261"/>
    </location>
</feature>
<organism evidence="3 4">
    <name type="scientific">Novosphingobium fuchskuhlense</name>
    <dbReference type="NCBI Taxonomy" id="1117702"/>
    <lineage>
        <taxon>Bacteria</taxon>
        <taxon>Pseudomonadati</taxon>
        <taxon>Pseudomonadota</taxon>
        <taxon>Alphaproteobacteria</taxon>
        <taxon>Sphingomonadales</taxon>
        <taxon>Sphingomonadaceae</taxon>
        <taxon>Novosphingobium</taxon>
    </lineage>
</organism>
<evidence type="ECO:0000256" key="1">
    <source>
        <dbReference type="SAM" id="SignalP"/>
    </source>
</evidence>
<dbReference type="PANTHER" id="PTHR42951">
    <property type="entry name" value="METALLO-BETA-LACTAMASE DOMAIN-CONTAINING"/>
    <property type="match status" value="1"/>
</dbReference>
<accession>A0A117UUX8</accession>
<dbReference type="SMART" id="SM00849">
    <property type="entry name" value="Lactamase_B"/>
    <property type="match status" value="1"/>
</dbReference>
<name>A0A117UUX8_9SPHN</name>
<dbReference type="EMBL" id="LLZS01000007">
    <property type="protein sequence ID" value="KUR71303.1"/>
    <property type="molecule type" value="Genomic_DNA"/>
</dbReference>
<dbReference type="InterPro" id="IPR050855">
    <property type="entry name" value="NDM-1-like"/>
</dbReference>
<sequence>MEPALSARALAALALALAPAVVHARPASAGPDRAATQALVKQCGDTEDFSAPAPPARLYGNTFYVGTCTVSVLLVTSPQGHVLVDSATDQAVPAILANIRALGFRPEDIRWIVSSHEHFDHVGGLAALQKATGARVALSAPAARIAQTGAPDPADSQFGVLKDHPFAPVKTDRIVTPGSVIRVGPVRLVMSATPGHTTGSTSWSWQSCADKRCRTVSYVDSISALAAPPYRFTDHPEVVARFRRTFAAIAARRCGILVTPHPSVSNLFERMQGQEPLAPQDACRAYAAKGRKGLDAQLAKETAK</sequence>
<dbReference type="NCBIfam" id="NF033105">
    <property type="entry name" value="bla_subclass_B3"/>
    <property type="match status" value="1"/>
</dbReference>
<evidence type="ECO:0000259" key="2">
    <source>
        <dbReference type="SMART" id="SM00849"/>
    </source>
</evidence>
<feature type="chain" id="PRO_5007156989" description="Metallo-beta-lactamase domain-containing protein" evidence="1">
    <location>
        <begin position="25"/>
        <end position="304"/>
    </location>
</feature>
<dbReference type="Proteomes" id="UP000058012">
    <property type="component" value="Unassembled WGS sequence"/>
</dbReference>
<dbReference type="Gene3D" id="3.60.15.10">
    <property type="entry name" value="Ribonuclease Z/Hydroxyacylglutathione hydrolase-like"/>
    <property type="match status" value="1"/>
</dbReference>